<dbReference type="HOGENOM" id="CLU_1602619_0_0_1"/>
<evidence type="ECO:0000256" key="2">
    <source>
        <dbReference type="SAM" id="Phobius"/>
    </source>
</evidence>
<feature type="transmembrane region" description="Helical" evidence="2">
    <location>
        <begin position="24"/>
        <end position="45"/>
    </location>
</feature>
<name>R7YQG3_CONA1</name>
<evidence type="ECO:0000259" key="3">
    <source>
        <dbReference type="Pfam" id="PF06428"/>
    </source>
</evidence>
<feature type="domain" description="GDP/GTP exchange factor Sec2 N-terminal" evidence="3">
    <location>
        <begin position="46"/>
        <end position="110"/>
    </location>
</feature>
<gene>
    <name evidence="4" type="ORF">W97_03357</name>
</gene>
<keyword evidence="2" id="KW-0812">Transmembrane</keyword>
<sequence length="166" mass="18631">MASAFYTPYLEPLAQTESHNFKPLATIAALVFTVIICLASLCYLISSERQRLKRAEDQKQLMDARIEHITSALFEEAMKKCEAAWKEKADLEKRNEQLNIQLRDTKILLAGKGNGMQGWAAFMDATGCKNARDGKMHSRRASAVSMHSVGLDFRFKPQVVPSLPVQ</sequence>
<keyword evidence="1" id="KW-0175">Coiled coil</keyword>
<dbReference type="RefSeq" id="XP_007779444.1">
    <property type="nucleotide sequence ID" value="XM_007781254.1"/>
</dbReference>
<reference evidence="5" key="1">
    <citation type="submission" date="2012-06" db="EMBL/GenBank/DDBJ databases">
        <title>The genome sequence of Coniosporium apollinis CBS 100218.</title>
        <authorList>
            <consortium name="The Broad Institute Genome Sequencing Platform"/>
            <person name="Cuomo C."/>
            <person name="Gorbushina A."/>
            <person name="Noack S."/>
            <person name="Walker B."/>
            <person name="Young S.K."/>
            <person name="Zeng Q."/>
            <person name="Gargeya S."/>
            <person name="Fitzgerald M."/>
            <person name="Haas B."/>
            <person name="Abouelleil A."/>
            <person name="Alvarado L."/>
            <person name="Arachchi H.M."/>
            <person name="Berlin A.M."/>
            <person name="Chapman S.B."/>
            <person name="Goldberg J."/>
            <person name="Griggs A."/>
            <person name="Gujja S."/>
            <person name="Hansen M."/>
            <person name="Howarth C."/>
            <person name="Imamovic A."/>
            <person name="Larimer J."/>
            <person name="McCowan C."/>
            <person name="Montmayeur A."/>
            <person name="Murphy C."/>
            <person name="Neiman D."/>
            <person name="Pearson M."/>
            <person name="Priest M."/>
            <person name="Roberts A."/>
            <person name="Saif S."/>
            <person name="Shea T."/>
            <person name="Sisk P."/>
            <person name="Sykes S."/>
            <person name="Wortman J."/>
            <person name="Nusbaum C."/>
            <person name="Birren B."/>
        </authorList>
    </citation>
    <scope>NUCLEOTIDE SEQUENCE [LARGE SCALE GENOMIC DNA]</scope>
    <source>
        <strain evidence="5">CBS 100218</strain>
    </source>
</reference>
<organism evidence="4 5">
    <name type="scientific">Coniosporium apollinis (strain CBS 100218)</name>
    <name type="common">Rock-inhabiting black yeast</name>
    <dbReference type="NCBI Taxonomy" id="1168221"/>
    <lineage>
        <taxon>Eukaryota</taxon>
        <taxon>Fungi</taxon>
        <taxon>Dikarya</taxon>
        <taxon>Ascomycota</taxon>
        <taxon>Pezizomycotina</taxon>
        <taxon>Dothideomycetes</taxon>
        <taxon>Dothideomycetes incertae sedis</taxon>
        <taxon>Coniosporium</taxon>
    </lineage>
</organism>
<dbReference type="OrthoDB" id="10305265at2759"/>
<dbReference type="EMBL" id="JH767566">
    <property type="protein sequence ID" value="EON64127.1"/>
    <property type="molecule type" value="Genomic_DNA"/>
</dbReference>
<dbReference type="AlphaFoldDB" id="R7YQG3"/>
<dbReference type="SUPFAM" id="SSF144284">
    <property type="entry name" value="Sec2 N-terminal region"/>
    <property type="match status" value="1"/>
</dbReference>
<dbReference type="Gene3D" id="1.20.5.4880">
    <property type="match status" value="1"/>
</dbReference>
<feature type="coiled-coil region" evidence="1">
    <location>
        <begin position="45"/>
        <end position="108"/>
    </location>
</feature>
<dbReference type="GeneID" id="19900668"/>
<dbReference type="Pfam" id="PF06428">
    <property type="entry name" value="Sec2p"/>
    <property type="match status" value="1"/>
</dbReference>
<keyword evidence="5" id="KW-1185">Reference proteome</keyword>
<keyword evidence="2" id="KW-0472">Membrane</keyword>
<dbReference type="InterPro" id="IPR009449">
    <property type="entry name" value="Sec2_N"/>
</dbReference>
<protein>
    <recommendedName>
        <fullName evidence="3">GDP/GTP exchange factor Sec2 N-terminal domain-containing protein</fullName>
    </recommendedName>
</protein>
<dbReference type="Proteomes" id="UP000016924">
    <property type="component" value="Unassembled WGS sequence"/>
</dbReference>
<evidence type="ECO:0000313" key="4">
    <source>
        <dbReference type="EMBL" id="EON64127.1"/>
    </source>
</evidence>
<proteinExistence type="predicted"/>
<accession>R7YQG3</accession>
<evidence type="ECO:0000313" key="5">
    <source>
        <dbReference type="Proteomes" id="UP000016924"/>
    </source>
</evidence>
<evidence type="ECO:0000256" key="1">
    <source>
        <dbReference type="SAM" id="Coils"/>
    </source>
</evidence>
<keyword evidence="2" id="KW-1133">Transmembrane helix</keyword>